<dbReference type="InterPro" id="IPR036977">
    <property type="entry name" value="DNA_primase_Znf_CHC2"/>
</dbReference>
<evidence type="ECO:0000256" key="6">
    <source>
        <dbReference type="ARBA" id="ARBA00022723"/>
    </source>
</evidence>
<evidence type="ECO:0000313" key="16">
    <source>
        <dbReference type="EMBL" id="HHS52076.1"/>
    </source>
</evidence>
<dbReference type="InterPro" id="IPR006171">
    <property type="entry name" value="TOPRIM_dom"/>
</dbReference>
<comment type="subunit">
    <text evidence="12">Monomer. Interacts with DnaB.</text>
</comment>
<keyword evidence="4 12" id="KW-0548">Nucleotidyltransferase</keyword>
<keyword evidence="1 12" id="KW-0240">DNA-directed RNA polymerase</keyword>
<dbReference type="InterPro" id="IPR006295">
    <property type="entry name" value="DNA_primase_DnaG"/>
</dbReference>
<feature type="domain" description="Toprim" evidence="15">
    <location>
        <begin position="245"/>
        <end position="324"/>
    </location>
</feature>
<dbReference type="GO" id="GO:0000428">
    <property type="term" value="C:DNA-directed RNA polymerase complex"/>
    <property type="evidence" value="ECO:0007669"/>
    <property type="project" value="UniProtKB-KW"/>
</dbReference>
<dbReference type="PANTHER" id="PTHR30313:SF2">
    <property type="entry name" value="DNA PRIMASE"/>
    <property type="match status" value="1"/>
</dbReference>
<dbReference type="GO" id="GO:0003899">
    <property type="term" value="F:DNA-directed RNA polymerase activity"/>
    <property type="evidence" value="ECO:0007669"/>
    <property type="project" value="UniProtKB-UniRule"/>
</dbReference>
<evidence type="ECO:0000256" key="10">
    <source>
        <dbReference type="ARBA" id="ARBA00023125"/>
    </source>
</evidence>
<evidence type="ECO:0000256" key="2">
    <source>
        <dbReference type="ARBA" id="ARBA00022515"/>
    </source>
</evidence>
<dbReference type="CDD" id="cd03364">
    <property type="entry name" value="TOPRIM_DnaG_primases"/>
    <property type="match status" value="1"/>
</dbReference>
<dbReference type="GO" id="GO:0008270">
    <property type="term" value="F:zinc ion binding"/>
    <property type="evidence" value="ECO:0007669"/>
    <property type="project" value="UniProtKB-UniRule"/>
</dbReference>
<dbReference type="InterPro" id="IPR050219">
    <property type="entry name" value="DnaG_primase"/>
</dbReference>
<dbReference type="Pfam" id="PF01807">
    <property type="entry name" value="Zn_ribbon_DnaG"/>
    <property type="match status" value="1"/>
</dbReference>
<comment type="domain">
    <text evidence="12">Contains an N-terminal zinc-binding domain, a central core domain that contains the primase activity, and a C-terminal DnaB-binding domain.</text>
</comment>
<dbReference type="SMART" id="SM00493">
    <property type="entry name" value="TOPRIM"/>
    <property type="match status" value="1"/>
</dbReference>
<comment type="similarity">
    <text evidence="12 13">Belongs to the DnaG primase family.</text>
</comment>
<dbReference type="NCBIfam" id="TIGR01391">
    <property type="entry name" value="dnaG"/>
    <property type="match status" value="1"/>
</dbReference>
<evidence type="ECO:0000256" key="8">
    <source>
        <dbReference type="ARBA" id="ARBA00022833"/>
    </source>
</evidence>
<comment type="catalytic activity">
    <reaction evidence="12">
        <text>ssDNA + n NTP = ssDNA/pppN(pN)n-1 hybrid + (n-1) diphosphate.</text>
        <dbReference type="EC" id="2.7.7.101"/>
    </reaction>
</comment>
<evidence type="ECO:0000256" key="3">
    <source>
        <dbReference type="ARBA" id="ARBA00022679"/>
    </source>
</evidence>
<dbReference type="Gene3D" id="3.90.580.10">
    <property type="entry name" value="Zinc finger, CHC2-type domain"/>
    <property type="match status" value="1"/>
</dbReference>
<reference evidence="16" key="1">
    <citation type="journal article" date="2020" name="mSystems">
        <title>Genome- and Community-Level Interaction Insights into Carbon Utilization and Element Cycling Functions of Hydrothermarchaeota in Hydrothermal Sediment.</title>
        <authorList>
            <person name="Zhou Z."/>
            <person name="Liu Y."/>
            <person name="Xu W."/>
            <person name="Pan J."/>
            <person name="Luo Z.H."/>
            <person name="Li M."/>
        </authorList>
    </citation>
    <scope>NUCLEOTIDE SEQUENCE [LARGE SCALE GENOMIC DNA]</scope>
    <source>
        <strain evidence="16">SpSt-876</strain>
    </source>
</reference>
<dbReference type="GO" id="GO:0003677">
    <property type="term" value="F:DNA binding"/>
    <property type="evidence" value="ECO:0007669"/>
    <property type="project" value="UniProtKB-KW"/>
</dbReference>
<dbReference type="SUPFAM" id="SSF56731">
    <property type="entry name" value="DNA primase core"/>
    <property type="match status" value="1"/>
</dbReference>
<dbReference type="AlphaFoldDB" id="A0A7C6EBG7"/>
<dbReference type="Gene3D" id="3.90.980.10">
    <property type="entry name" value="DNA primase, catalytic core, N-terminal domain"/>
    <property type="match status" value="1"/>
</dbReference>
<evidence type="ECO:0000256" key="7">
    <source>
        <dbReference type="ARBA" id="ARBA00022771"/>
    </source>
</evidence>
<dbReference type="SUPFAM" id="SSF57783">
    <property type="entry name" value="Zinc beta-ribbon"/>
    <property type="match status" value="1"/>
</dbReference>
<dbReference type="InterPro" id="IPR002694">
    <property type="entry name" value="Znf_CHC2"/>
</dbReference>
<evidence type="ECO:0000256" key="12">
    <source>
        <dbReference type="HAMAP-Rule" id="MF_00974"/>
    </source>
</evidence>
<dbReference type="EC" id="2.7.7.101" evidence="12"/>
<dbReference type="InterPro" id="IPR034151">
    <property type="entry name" value="TOPRIM_DnaG_bac"/>
</dbReference>
<dbReference type="InterPro" id="IPR013264">
    <property type="entry name" value="DNAG_N"/>
</dbReference>
<keyword evidence="3 12" id="KW-0808">Transferase</keyword>
<dbReference type="PIRSF" id="PIRSF002811">
    <property type="entry name" value="DnaG"/>
    <property type="match status" value="1"/>
</dbReference>
<dbReference type="Gene3D" id="3.40.1360.10">
    <property type="match status" value="1"/>
</dbReference>
<evidence type="ECO:0000256" key="1">
    <source>
        <dbReference type="ARBA" id="ARBA00022478"/>
    </source>
</evidence>
<keyword evidence="7 12" id="KW-0863">Zinc-finger</keyword>
<comment type="function">
    <text evidence="12 13">RNA polymerase that catalyzes the synthesis of short RNA molecules used as primers for DNA polymerase during DNA replication.</text>
</comment>
<dbReference type="InterPro" id="IPR037068">
    <property type="entry name" value="DNA_primase_core_N_sf"/>
</dbReference>
<keyword evidence="9" id="KW-0460">Magnesium</keyword>
<feature type="zinc finger region" description="CHC2-type" evidence="12 14">
    <location>
        <begin position="37"/>
        <end position="61"/>
    </location>
</feature>
<dbReference type="EMBL" id="DTLI01000113">
    <property type="protein sequence ID" value="HHS52076.1"/>
    <property type="molecule type" value="Genomic_DNA"/>
</dbReference>
<dbReference type="Pfam" id="PF08275">
    <property type="entry name" value="DNAG_N"/>
    <property type="match status" value="1"/>
</dbReference>
<keyword evidence="6 12" id="KW-0479">Metal-binding</keyword>
<evidence type="ECO:0000256" key="14">
    <source>
        <dbReference type="PIRSR" id="PIRSR002811-1"/>
    </source>
</evidence>
<comment type="caution">
    <text evidence="16">The sequence shown here is derived from an EMBL/GenBank/DDBJ whole genome shotgun (WGS) entry which is preliminary data.</text>
</comment>
<dbReference type="GO" id="GO:0005737">
    <property type="term" value="C:cytoplasm"/>
    <property type="evidence" value="ECO:0007669"/>
    <property type="project" value="TreeGrafter"/>
</dbReference>
<dbReference type="PROSITE" id="PS50880">
    <property type="entry name" value="TOPRIM"/>
    <property type="match status" value="1"/>
</dbReference>
<evidence type="ECO:0000256" key="13">
    <source>
        <dbReference type="PIRNR" id="PIRNR002811"/>
    </source>
</evidence>
<keyword evidence="8 12" id="KW-0862">Zinc</keyword>
<sequence>MIKKEIIERIRNEVDIVDLIGSYLPLKKVGRYYRALCPFHTEKAPSFYVSPERQIYHCFGCGAGGTALTFVMNFEKLSFPEAVKSLANRLGIAIELDKVSITNQPLYDTTEFAANFFTQQLQRSELAQNYLRQRNLKPETIERFRLGYAPGGNRLYGEAKRRNIKEELLLATGLVVKKEAGYYDWFFDRIIFPIFSLSGKIIGFGGRVLDPTQEPKYLNSPETTIFRKGENFYGLFQAKNYLRENKPIVVEGNFDLLSLVDKGILNVVAPLGTALTNEQALILRRYANCAIIAFDGDTSGRAATQRAIEVLLKASVEPLILLLPDGYDPDKYILQYGKEGFLQALGQLYDYIGFITTILPNRTIQEKRAVLDKIIELTALIGDELTQELYLNKIAQTYNLDKTVLRHRLQRKEVKKTETNTTINKLERLLAIIVQEPTYAAIAKAELPLNLIDDAGLVTIAQMIYENVGTDNEFGFAQLIDALPTEDLKAKIASWAFSQETAPKKQEFLLRLKELKANYLYRELLKAKQANQTTEFERITNEYYEVKRQISLMRQITQNRGS</sequence>
<dbReference type="HAMAP" id="MF_00974">
    <property type="entry name" value="DNA_primase_DnaG"/>
    <property type="match status" value="1"/>
</dbReference>
<proteinExistence type="inferred from homology"/>
<dbReference type="FunFam" id="3.90.580.10:FF:000001">
    <property type="entry name" value="DNA primase"/>
    <property type="match status" value="1"/>
</dbReference>
<evidence type="ECO:0000256" key="4">
    <source>
        <dbReference type="ARBA" id="ARBA00022695"/>
    </source>
</evidence>
<dbReference type="InterPro" id="IPR030846">
    <property type="entry name" value="DnaG_bac"/>
</dbReference>
<keyword evidence="5 12" id="KW-0235">DNA replication</keyword>
<keyword evidence="2 12" id="KW-0639">Primosome</keyword>
<comment type="cofactor">
    <cofactor evidence="12 13 14">
        <name>Zn(2+)</name>
        <dbReference type="ChEBI" id="CHEBI:29105"/>
    </cofactor>
    <text evidence="12 13 14">Binds 1 zinc ion per monomer.</text>
</comment>
<dbReference type="Pfam" id="PF13155">
    <property type="entry name" value="Toprim_2"/>
    <property type="match status" value="1"/>
</dbReference>
<dbReference type="GO" id="GO:1990077">
    <property type="term" value="C:primosome complex"/>
    <property type="evidence" value="ECO:0007669"/>
    <property type="project" value="UniProtKB-KW"/>
</dbReference>
<gene>
    <name evidence="12" type="primary">dnaG</name>
    <name evidence="16" type="ORF">ENW73_04320</name>
</gene>
<protein>
    <recommendedName>
        <fullName evidence="12 13">DNA primase</fullName>
        <ecNumber evidence="12">2.7.7.101</ecNumber>
    </recommendedName>
</protein>
<evidence type="ECO:0000256" key="9">
    <source>
        <dbReference type="ARBA" id="ARBA00022842"/>
    </source>
</evidence>
<evidence type="ECO:0000259" key="15">
    <source>
        <dbReference type="PROSITE" id="PS50880"/>
    </source>
</evidence>
<organism evidence="16">
    <name type="scientific">candidate division WOR-3 bacterium</name>
    <dbReference type="NCBI Taxonomy" id="2052148"/>
    <lineage>
        <taxon>Bacteria</taxon>
        <taxon>Bacteria division WOR-3</taxon>
    </lineage>
</organism>
<keyword evidence="10 12" id="KW-0238">DNA-binding</keyword>
<dbReference type="GO" id="GO:0006269">
    <property type="term" value="P:DNA replication, synthesis of primer"/>
    <property type="evidence" value="ECO:0007669"/>
    <property type="project" value="UniProtKB-UniRule"/>
</dbReference>
<evidence type="ECO:0000256" key="11">
    <source>
        <dbReference type="ARBA" id="ARBA00023163"/>
    </source>
</evidence>
<keyword evidence="11 12" id="KW-0804">Transcription</keyword>
<accession>A0A7C6EBG7</accession>
<dbReference type="PANTHER" id="PTHR30313">
    <property type="entry name" value="DNA PRIMASE"/>
    <property type="match status" value="1"/>
</dbReference>
<dbReference type="SMART" id="SM00400">
    <property type="entry name" value="ZnF_CHCC"/>
    <property type="match status" value="1"/>
</dbReference>
<evidence type="ECO:0000256" key="5">
    <source>
        <dbReference type="ARBA" id="ARBA00022705"/>
    </source>
</evidence>
<name>A0A7C6EBG7_UNCW3</name>